<evidence type="ECO:0000256" key="11">
    <source>
        <dbReference type="SAM" id="Coils"/>
    </source>
</evidence>
<feature type="compositionally biased region" description="Basic and acidic residues" evidence="12">
    <location>
        <begin position="1089"/>
        <end position="1100"/>
    </location>
</feature>
<dbReference type="GO" id="GO:0072666">
    <property type="term" value="P:establishment of protein localization to vacuole"/>
    <property type="evidence" value="ECO:0007669"/>
    <property type="project" value="UniProtKB-ARBA"/>
</dbReference>
<accession>A0A8H8TV07</accession>
<name>A0A8H8TV07_9BASI</name>
<evidence type="ECO:0000256" key="6">
    <source>
        <dbReference type="ARBA" id="ARBA00022763"/>
    </source>
</evidence>
<dbReference type="GO" id="GO:0005634">
    <property type="term" value="C:nucleus"/>
    <property type="evidence" value="ECO:0007669"/>
    <property type="project" value="UniProtKB-SubCell"/>
</dbReference>
<feature type="region of interest" description="Disordered" evidence="12">
    <location>
        <begin position="827"/>
        <end position="860"/>
    </location>
</feature>
<evidence type="ECO:0000256" key="3">
    <source>
        <dbReference type="ARBA" id="ARBA00009594"/>
    </source>
</evidence>
<evidence type="ECO:0000259" key="14">
    <source>
        <dbReference type="PROSITE" id="PS51322"/>
    </source>
</evidence>
<dbReference type="GO" id="GO:0006886">
    <property type="term" value="P:intracellular protein transport"/>
    <property type="evidence" value="ECO:0007669"/>
    <property type="project" value="UniProtKB-ARBA"/>
</dbReference>
<feature type="compositionally biased region" description="Polar residues" evidence="12">
    <location>
        <begin position="312"/>
        <end position="321"/>
    </location>
</feature>
<dbReference type="Gene3D" id="6.10.140.820">
    <property type="match status" value="1"/>
</dbReference>
<feature type="compositionally biased region" description="Polar residues" evidence="12">
    <location>
        <begin position="282"/>
        <end position="292"/>
    </location>
</feature>
<dbReference type="InterPro" id="IPR013882">
    <property type="entry name" value="Ctp1_C"/>
</dbReference>
<feature type="compositionally biased region" description="Polar residues" evidence="12">
    <location>
        <begin position="760"/>
        <end position="771"/>
    </location>
</feature>
<feature type="domain" description="UEV" evidence="14">
    <location>
        <begin position="4"/>
        <end position="149"/>
    </location>
</feature>
<dbReference type="EMBL" id="ULHB01000101">
    <property type="protein sequence ID" value="SYW82273.1"/>
    <property type="molecule type" value="Genomic_DNA"/>
</dbReference>
<dbReference type="InterPro" id="IPR037202">
    <property type="entry name" value="ESCRT_assembly_dom"/>
</dbReference>
<dbReference type="SUPFAM" id="SSF140111">
    <property type="entry name" value="Endosomal sorting complex assembly domain"/>
    <property type="match status" value="1"/>
</dbReference>
<dbReference type="InterPro" id="IPR017916">
    <property type="entry name" value="SB_dom"/>
</dbReference>
<dbReference type="GO" id="GO:0043130">
    <property type="term" value="F:ubiquitin binding"/>
    <property type="evidence" value="ECO:0007669"/>
    <property type="project" value="TreeGrafter"/>
</dbReference>
<feature type="compositionally biased region" description="Pro residues" evidence="12">
    <location>
        <begin position="212"/>
        <end position="221"/>
    </location>
</feature>
<evidence type="ECO:0000256" key="8">
    <source>
        <dbReference type="ARBA" id="ARBA00023054"/>
    </source>
</evidence>
<feature type="compositionally biased region" description="Low complexity" evidence="12">
    <location>
        <begin position="465"/>
        <end position="477"/>
    </location>
</feature>
<feature type="compositionally biased region" description="Low complexity" evidence="12">
    <location>
        <begin position="354"/>
        <end position="364"/>
    </location>
</feature>
<dbReference type="CDD" id="cd11685">
    <property type="entry name" value="UEV_TSG101-like"/>
    <property type="match status" value="1"/>
</dbReference>
<keyword evidence="7 10" id="KW-0653">Protein transport</keyword>
<keyword evidence="16" id="KW-1185">Reference proteome</keyword>
<feature type="compositionally biased region" description="Low complexity" evidence="12">
    <location>
        <begin position="835"/>
        <end position="847"/>
    </location>
</feature>
<feature type="compositionally biased region" description="Polar residues" evidence="12">
    <location>
        <begin position="336"/>
        <end position="345"/>
    </location>
</feature>
<keyword evidence="8 11" id="KW-0175">Coiled coil</keyword>
<dbReference type="Pfam" id="PF05743">
    <property type="entry name" value="UEV"/>
    <property type="match status" value="1"/>
</dbReference>
<protein>
    <submittedName>
        <fullName evidence="15">Related to Tumor susceptibility gene 101 protein</fullName>
    </submittedName>
</protein>
<feature type="compositionally biased region" description="Basic and acidic residues" evidence="12">
    <location>
        <begin position="892"/>
        <end position="911"/>
    </location>
</feature>
<dbReference type="InterPro" id="IPR052070">
    <property type="entry name" value="ESCRT-I_UEV_domain"/>
</dbReference>
<feature type="compositionally biased region" description="Low complexity" evidence="12">
    <location>
        <begin position="419"/>
        <end position="436"/>
    </location>
</feature>
<evidence type="ECO:0000259" key="13">
    <source>
        <dbReference type="PROSITE" id="PS51312"/>
    </source>
</evidence>
<dbReference type="SUPFAM" id="SSF54495">
    <property type="entry name" value="UBC-like"/>
    <property type="match status" value="1"/>
</dbReference>
<dbReference type="Pfam" id="PF08573">
    <property type="entry name" value="SAE2"/>
    <property type="match status" value="1"/>
</dbReference>
<feature type="compositionally biased region" description="Low complexity" evidence="12">
    <location>
        <begin position="935"/>
        <end position="961"/>
    </location>
</feature>
<feature type="compositionally biased region" description="Polar residues" evidence="12">
    <location>
        <begin position="712"/>
        <end position="725"/>
    </location>
</feature>
<evidence type="ECO:0000256" key="2">
    <source>
        <dbReference type="ARBA" id="ARBA00004177"/>
    </source>
</evidence>
<feature type="region of interest" description="Disordered" evidence="12">
    <location>
        <begin position="159"/>
        <end position="489"/>
    </location>
</feature>
<dbReference type="PANTHER" id="PTHR23306:SF3">
    <property type="entry name" value="TUMOR SUPPRESSOR PROTEIN 101"/>
    <property type="match status" value="1"/>
</dbReference>
<dbReference type="Pfam" id="PF09454">
    <property type="entry name" value="Vps23_core"/>
    <property type="match status" value="1"/>
</dbReference>
<feature type="compositionally biased region" description="Low complexity" evidence="12">
    <location>
        <begin position="165"/>
        <end position="178"/>
    </location>
</feature>
<feature type="region of interest" description="Disordered" evidence="12">
    <location>
        <begin position="982"/>
        <end position="1006"/>
    </location>
</feature>
<evidence type="ECO:0000256" key="7">
    <source>
        <dbReference type="ARBA" id="ARBA00022927"/>
    </source>
</evidence>
<dbReference type="PANTHER" id="PTHR23306">
    <property type="entry name" value="TUMOR SUSCEPTIBILITY GENE 101 PROTEIN-RELATED"/>
    <property type="match status" value="1"/>
</dbReference>
<evidence type="ECO:0000313" key="16">
    <source>
        <dbReference type="Proteomes" id="UP000658997"/>
    </source>
</evidence>
<dbReference type="InterPro" id="IPR016135">
    <property type="entry name" value="UBQ-conjugating_enzyme/RWD"/>
</dbReference>
<dbReference type="PROSITE" id="PS51312">
    <property type="entry name" value="SB"/>
    <property type="match status" value="1"/>
</dbReference>
<dbReference type="Gene3D" id="3.10.110.10">
    <property type="entry name" value="Ubiquitin Conjugating Enzyme"/>
    <property type="match status" value="1"/>
</dbReference>
<feature type="compositionally biased region" description="Polar residues" evidence="12">
    <location>
        <begin position="191"/>
        <end position="200"/>
    </location>
</feature>
<dbReference type="InterPro" id="IPR008883">
    <property type="entry name" value="UEV_N"/>
</dbReference>
<feature type="compositionally biased region" description="Polar residues" evidence="12">
    <location>
        <begin position="381"/>
        <end position="405"/>
    </location>
</feature>
<feature type="compositionally biased region" description="Pro residues" evidence="12">
    <location>
        <begin position="441"/>
        <end position="450"/>
    </location>
</feature>
<evidence type="ECO:0000313" key="15">
    <source>
        <dbReference type="EMBL" id="SYW82273.1"/>
    </source>
</evidence>
<keyword evidence="5" id="KW-0967">Endosome</keyword>
<keyword evidence="6" id="KW-0227">DNA damage</keyword>
<reference evidence="15" key="1">
    <citation type="submission" date="2018-08" db="EMBL/GenBank/DDBJ databases">
        <authorList>
            <person name="Guldener U."/>
        </authorList>
    </citation>
    <scope>NUCLEOTIDE SEQUENCE</scope>
    <source>
        <strain evidence="15">UB2</strain>
    </source>
</reference>
<gene>
    <name evidence="15" type="ORF">UBRO2_04395</name>
</gene>
<dbReference type="GO" id="GO:0043162">
    <property type="term" value="P:ubiquitin-dependent protein catabolic process via the multivesicular body sorting pathway"/>
    <property type="evidence" value="ECO:0007669"/>
    <property type="project" value="UniProtKB-ARBA"/>
</dbReference>
<feature type="domain" description="SB" evidence="13">
    <location>
        <begin position="585"/>
        <end position="653"/>
    </location>
</feature>
<keyword evidence="9" id="KW-0539">Nucleus</keyword>
<dbReference type="AlphaFoldDB" id="A0A8H8TV07"/>
<evidence type="ECO:0000256" key="12">
    <source>
        <dbReference type="SAM" id="MobiDB-lite"/>
    </source>
</evidence>
<feature type="compositionally biased region" description="Polar residues" evidence="12">
    <location>
        <begin position="253"/>
        <end position="262"/>
    </location>
</feature>
<keyword evidence="4 10" id="KW-0813">Transport</keyword>
<dbReference type="PROSITE" id="PS51322">
    <property type="entry name" value="UEV"/>
    <property type="match status" value="1"/>
</dbReference>
<evidence type="ECO:0000256" key="9">
    <source>
        <dbReference type="ARBA" id="ARBA00023242"/>
    </source>
</evidence>
<feature type="coiled-coil region" evidence="11">
    <location>
        <begin position="778"/>
        <end position="812"/>
    </location>
</feature>
<comment type="subcellular location">
    <subcellularLocation>
        <location evidence="2">Endosome</location>
    </subcellularLocation>
    <subcellularLocation>
        <location evidence="1">Nucleus</location>
    </subcellularLocation>
</comment>
<feature type="region of interest" description="Disordered" evidence="12">
    <location>
        <begin position="665"/>
        <end position="725"/>
    </location>
</feature>
<feature type="region of interest" description="Disordered" evidence="12">
    <location>
        <begin position="1078"/>
        <end position="1100"/>
    </location>
</feature>
<proteinExistence type="inferred from homology"/>
<dbReference type="GO" id="GO:0000813">
    <property type="term" value="C:ESCRT I complex"/>
    <property type="evidence" value="ECO:0007669"/>
    <property type="project" value="TreeGrafter"/>
</dbReference>
<dbReference type="Proteomes" id="UP000658997">
    <property type="component" value="Unassembled WGS sequence"/>
</dbReference>
<evidence type="ECO:0000256" key="10">
    <source>
        <dbReference type="PROSITE-ProRule" id="PRU00644"/>
    </source>
</evidence>
<comment type="caution">
    <text evidence="15">The sequence shown here is derived from an EMBL/GenBank/DDBJ whole genome shotgun (WGS) entry which is preliminary data.</text>
</comment>
<organism evidence="15 16">
    <name type="scientific">Ustilago bromivora</name>
    <dbReference type="NCBI Taxonomy" id="307758"/>
    <lineage>
        <taxon>Eukaryota</taxon>
        <taxon>Fungi</taxon>
        <taxon>Dikarya</taxon>
        <taxon>Basidiomycota</taxon>
        <taxon>Ustilaginomycotina</taxon>
        <taxon>Ustilaginomycetes</taxon>
        <taxon>Ustilaginales</taxon>
        <taxon>Ustilaginaceae</taxon>
        <taxon>Ustilago</taxon>
    </lineage>
</organism>
<sequence>MDHAVVQKWLRSVLGPYTERDRVFADVDRALIAVSSLSPKTEVFTFNDGRTQLLLNLEGTIPVEFRNATYNIPVAYWIPRGYPREPPMAFVAPTPDMAIRKGPNVDPSGEIGGDYLARWRSKPEACNLLDLIHDCQHMFGKEPPVYAKPKPTAVYAIAASPQKRSQTSTPQQASSSNTFAQRAGPPPLSASPRSPQTTAGPSFHGAHDPRQKPPPPAPAHTPGPSGYHDPAQVQHAPHRPPKPSSSLGPDGNYTPSPRNSMSHMEPSSGPAPLLMRDGMHMQSPQQPATPQQFPDEAYRRYSGAGLGGSAYHPQQNATPPQEQYPVSPVAVPQSPNPASQWQPHANSHPHHQRQGSQQYPQHQQHPQHRAQTYPYPGADQQYHQGRPNSGYNGAQQQQPPSQNGASPPPVSGPHPYQNSPLPHGGSPAPPSAHGSSNGYLNPPPPGPITAPKPKGINLLDEDDASSSSTPPTLTSASGPVPPPPRPINPELLALHDRVYNKLTSRLSTLSNTLSFTNSRLELLSTDLDRGLPAIEDEMSRLRAVRDVCQTTGDRLSISVNEISESIRNLQAREEPDPDSMVLATSIVGNQLVDLVAEDNAIEDTLYHLGRALNAERIDLDRFLKQTRMLAREQFMKRALAMKVSDGMGFQSPASQSELLSMASPLKQKRDAYASPSSSSVSPASTHHPSTSTSRRPFAPIFEDSLPSPQPMNPSGSMSSDTRQQLELSLSELRTSAARIESLLQTLPPTSRSALTEVAAPSQNSSLTSSHSGGEEVVKEVTCSKCHRLQEKVQELEQERARHEKERQAWKEFKSWWLASLAQKDKRHRKKHKSKAAAASCTAASSSTEGAIEGGSKVEEERRSAVVKKLDATTRGVWVRAGIIPPDNAVGNEAERAQGDEKASAGPRRVDQGEQGDMGESAGQQSEVTLPLHAHPPSNAAVATASTPTTTSPTAAAPSASAQPHTRDDKLSPLIQTIIPRPTTLPRAQPVPPTTNTTRDEVGYVDSTPIRNPLQRRAMLAHDCPDCSLFYSHLNTNGEGLGNRERTACSRHRTTFQRATTPDGYWNIGFPTTQEVEEINASAKAKRVGGRREEGGSGRRR</sequence>
<evidence type="ECO:0000256" key="4">
    <source>
        <dbReference type="ARBA" id="ARBA00022448"/>
    </source>
</evidence>
<dbReference type="GO" id="GO:0006281">
    <property type="term" value="P:DNA repair"/>
    <property type="evidence" value="ECO:0007669"/>
    <property type="project" value="InterPro"/>
</dbReference>
<feature type="region of interest" description="Disordered" evidence="12">
    <location>
        <begin position="753"/>
        <end position="775"/>
    </location>
</feature>
<comment type="similarity">
    <text evidence="3">Belongs to the ubiquitin-conjugating enzyme family. UEV subfamily.</text>
</comment>
<feature type="region of interest" description="Disordered" evidence="12">
    <location>
        <begin position="884"/>
        <end position="970"/>
    </location>
</feature>
<evidence type="ECO:0000256" key="5">
    <source>
        <dbReference type="ARBA" id="ARBA00022753"/>
    </source>
</evidence>
<evidence type="ECO:0000256" key="1">
    <source>
        <dbReference type="ARBA" id="ARBA00004123"/>
    </source>
</evidence>
<feature type="compositionally biased region" description="Low complexity" evidence="12">
    <location>
        <begin position="673"/>
        <end position="693"/>
    </location>
</feature>